<gene>
    <name evidence="10" type="ORF">T310_3482</name>
</gene>
<dbReference type="PANTHER" id="PTHR43678:SF1">
    <property type="entry name" value="BETA-N-ACETYLHEXOSAMINIDASE"/>
    <property type="match status" value="1"/>
</dbReference>
<dbReference type="RefSeq" id="XP_013329096.1">
    <property type="nucleotide sequence ID" value="XM_013473642.1"/>
</dbReference>
<reference evidence="10 11" key="1">
    <citation type="submission" date="2015-04" db="EMBL/GenBank/DDBJ databases">
        <authorList>
            <person name="Heijne W.H."/>
            <person name="Fedorova N.D."/>
            <person name="Nierman W.C."/>
            <person name="Vollebregt A.W."/>
            <person name="Zhao Z."/>
            <person name="Wu L."/>
            <person name="Kumar M."/>
            <person name="Stam H."/>
            <person name="van den Berg M.A."/>
            <person name="Pel H.J."/>
        </authorList>
    </citation>
    <scope>NUCLEOTIDE SEQUENCE [LARGE SCALE GENOMIC DNA]</scope>
    <source>
        <strain evidence="10 11">CBS 393.64</strain>
    </source>
</reference>
<dbReference type="InterPro" id="IPR052764">
    <property type="entry name" value="GH20_Enzymes"/>
</dbReference>
<dbReference type="SUPFAM" id="SSF55545">
    <property type="entry name" value="beta-N-acetylhexosaminidase-like domain"/>
    <property type="match status" value="1"/>
</dbReference>
<dbReference type="SUPFAM" id="SSF51445">
    <property type="entry name" value="(Trans)glycosidases"/>
    <property type="match status" value="1"/>
</dbReference>
<keyword evidence="11" id="KW-1185">Reference proteome</keyword>
<dbReference type="PANTHER" id="PTHR43678">
    <property type="entry name" value="PUTATIVE (AFU_ORTHOLOGUE AFUA_2G00640)-RELATED"/>
    <property type="match status" value="1"/>
</dbReference>
<keyword evidence="5 10" id="KW-0326">Glycosidase</keyword>
<name>A0A0F4YW80_RASE3</name>
<feature type="signal peptide" evidence="7">
    <location>
        <begin position="1"/>
        <end position="22"/>
    </location>
</feature>
<protein>
    <recommendedName>
        <fullName evidence="3">beta-N-acetylhexosaminidase</fullName>
        <ecNumber evidence="3">3.2.1.52</ecNumber>
    </recommendedName>
</protein>
<feature type="domain" description="Glycoside hydrolase family 20 catalytic" evidence="8">
    <location>
        <begin position="174"/>
        <end position="488"/>
    </location>
</feature>
<dbReference type="Gene3D" id="3.30.379.10">
    <property type="entry name" value="Chitobiase/beta-hexosaminidase domain 2-like"/>
    <property type="match status" value="1"/>
</dbReference>
<evidence type="ECO:0000256" key="1">
    <source>
        <dbReference type="ARBA" id="ARBA00001231"/>
    </source>
</evidence>
<comment type="caution">
    <text evidence="10">The sequence shown here is derived from an EMBL/GenBank/DDBJ whole genome shotgun (WGS) entry which is preliminary data.</text>
</comment>
<feature type="domain" description="Beta-hexosaminidase bacterial type N-terminal" evidence="9">
    <location>
        <begin position="70"/>
        <end position="154"/>
    </location>
</feature>
<dbReference type="PRINTS" id="PR00738">
    <property type="entry name" value="GLHYDRLASE20"/>
</dbReference>
<dbReference type="GO" id="GO:0005975">
    <property type="term" value="P:carbohydrate metabolic process"/>
    <property type="evidence" value="ECO:0007669"/>
    <property type="project" value="InterPro"/>
</dbReference>
<dbReference type="Gene3D" id="3.20.20.80">
    <property type="entry name" value="Glycosidases"/>
    <property type="match status" value="1"/>
</dbReference>
<comment type="similarity">
    <text evidence="2">Belongs to the glycosyl hydrolase 20 family.</text>
</comment>
<dbReference type="GeneID" id="25315831"/>
<dbReference type="STRING" id="1408163.A0A0F4YW80"/>
<dbReference type="Pfam" id="PF00728">
    <property type="entry name" value="Glyco_hydro_20"/>
    <property type="match status" value="1"/>
</dbReference>
<dbReference type="Proteomes" id="UP000053958">
    <property type="component" value="Unassembled WGS sequence"/>
</dbReference>
<evidence type="ECO:0000313" key="10">
    <source>
        <dbReference type="EMBL" id="KKA22484.1"/>
    </source>
</evidence>
<evidence type="ECO:0000256" key="2">
    <source>
        <dbReference type="ARBA" id="ARBA00006285"/>
    </source>
</evidence>
<dbReference type="InterPro" id="IPR015882">
    <property type="entry name" value="HEX_bac_N"/>
</dbReference>
<proteinExistence type="inferred from homology"/>
<evidence type="ECO:0000256" key="6">
    <source>
        <dbReference type="PIRSR" id="PIRSR625705-1"/>
    </source>
</evidence>
<keyword evidence="4 10" id="KW-0378">Hydrolase</keyword>
<accession>A0A0F4YW80</accession>
<evidence type="ECO:0000313" key="11">
    <source>
        <dbReference type="Proteomes" id="UP000053958"/>
    </source>
</evidence>
<dbReference type="OrthoDB" id="428480at2759"/>
<dbReference type="InterPro" id="IPR025705">
    <property type="entry name" value="Beta_hexosaminidase_sua/sub"/>
</dbReference>
<evidence type="ECO:0000259" key="9">
    <source>
        <dbReference type="Pfam" id="PF02838"/>
    </source>
</evidence>
<evidence type="ECO:0000256" key="7">
    <source>
        <dbReference type="SAM" id="SignalP"/>
    </source>
</evidence>
<dbReference type="EMBL" id="LASV01000141">
    <property type="protein sequence ID" value="KKA22484.1"/>
    <property type="molecule type" value="Genomic_DNA"/>
</dbReference>
<dbReference type="InterPro" id="IPR013320">
    <property type="entry name" value="ConA-like_dom_sf"/>
</dbReference>
<feature type="active site" description="Proton donor" evidence="6">
    <location>
        <position position="332"/>
    </location>
</feature>
<comment type="catalytic activity">
    <reaction evidence="1">
        <text>Hydrolysis of terminal non-reducing N-acetyl-D-hexosamine residues in N-acetyl-beta-D-hexosaminides.</text>
        <dbReference type="EC" id="3.2.1.52"/>
    </reaction>
</comment>
<evidence type="ECO:0000256" key="3">
    <source>
        <dbReference type="ARBA" id="ARBA00012663"/>
    </source>
</evidence>
<dbReference type="InterPro" id="IPR017853">
    <property type="entry name" value="GH"/>
</dbReference>
<keyword evidence="7" id="KW-0732">Signal</keyword>
<evidence type="ECO:0000259" key="8">
    <source>
        <dbReference type="Pfam" id="PF00728"/>
    </source>
</evidence>
<dbReference type="AlphaFoldDB" id="A0A0F4YW80"/>
<evidence type="ECO:0000256" key="5">
    <source>
        <dbReference type="ARBA" id="ARBA00023295"/>
    </source>
</evidence>
<dbReference type="InterPro" id="IPR015883">
    <property type="entry name" value="Glyco_hydro_20_cat"/>
</dbReference>
<organism evidence="10 11">
    <name type="scientific">Rasamsonia emersonii (strain ATCC 16479 / CBS 393.64 / IMI 116815)</name>
    <dbReference type="NCBI Taxonomy" id="1408163"/>
    <lineage>
        <taxon>Eukaryota</taxon>
        <taxon>Fungi</taxon>
        <taxon>Dikarya</taxon>
        <taxon>Ascomycota</taxon>
        <taxon>Pezizomycotina</taxon>
        <taxon>Eurotiomycetes</taxon>
        <taxon>Eurotiomycetidae</taxon>
        <taxon>Eurotiales</taxon>
        <taxon>Trichocomaceae</taxon>
        <taxon>Rasamsonia</taxon>
    </lineage>
</organism>
<feature type="chain" id="PRO_5002482234" description="beta-N-acetylhexosaminidase" evidence="7">
    <location>
        <begin position="23"/>
        <end position="711"/>
    </location>
</feature>
<dbReference type="InterPro" id="IPR029018">
    <property type="entry name" value="Hex-like_dom2"/>
</dbReference>
<evidence type="ECO:0000256" key="4">
    <source>
        <dbReference type="ARBA" id="ARBA00022801"/>
    </source>
</evidence>
<dbReference type="CDD" id="cd06564">
    <property type="entry name" value="GH20_DspB_LnbB-like"/>
    <property type="match status" value="1"/>
</dbReference>
<dbReference type="Pfam" id="PF02838">
    <property type="entry name" value="Glyco_hydro_20b"/>
    <property type="match status" value="1"/>
</dbReference>
<dbReference type="EC" id="3.2.1.52" evidence="3"/>
<dbReference type="GO" id="GO:0004563">
    <property type="term" value="F:beta-N-acetylhexosaminidase activity"/>
    <property type="evidence" value="ECO:0007669"/>
    <property type="project" value="UniProtKB-EC"/>
</dbReference>
<sequence length="711" mass="77032">MFVSSLLSSALLLLSIAAPATSRLVGIPTVPFNISSPSKFVLKSVNAIVVDSRYANATDLNGTTLIPPSLHAFAETFAEDLHPYVGDVPVSLGSEASPGSIFLTLGDAKDFLDAAGRPTSEGYTLSVTDRDVTITGASPLGVWWGTRTILQQAALGDGKLPVGSGTDAPGWGIRGAMLDAGRHYYPPEFLVEICSYLSFFKQNTFHVHLSDNLYNNPNYTRQQSLDLYAAFRPNSDDPAVAGLNRRANESYSRSEFEDIQQKCAARGVTIVPEIESPGHALVITQWKPELAISSDISLLNISYPETIPTVQSIWSVFLPWFHSKTVHIGADEYVDAALSKDALVDEYNYFVNSMNAFITNRTGQAVRIWGTFPPSPNGTNVDKNVSIQHWEFFEANPYWDYIMNGYSVLNSDDAFYIVNKYSASYPQELNITRIFHGAPDGGPYAPYIFDTRNASNNPQRDNPAVLGHVAALWNDDGPNATTYSEAYYAWRNGLPALADKQWGGDLLEDEYADIFDRLHAAVPAQNLDRAIPSKSSTIVQYDFTDGSSKVKDLSGNGYDATTNCSIANSAVSLTPSCSVSTPLGSKGRNYTLSFSVFPTANTTGALFTGPDSALLSGNGTSPEIMLVAAGNAFALNYSLPRNTWMHASLIGRGNRTFFGVGNGTELEFLAKLGIDGEYFVWAPIAIEAPLATIGGGGFRGLIKDVRLVDYA</sequence>
<dbReference type="SUPFAM" id="SSF49899">
    <property type="entry name" value="Concanavalin A-like lectins/glucanases"/>
    <property type="match status" value="1"/>
</dbReference>